<reference evidence="3 4" key="1">
    <citation type="journal article" date="2015" name="Genome Announc.">
        <title>Expanding the biotechnology potential of lactobacilli through comparative genomics of 213 strains and associated genera.</title>
        <authorList>
            <person name="Sun Z."/>
            <person name="Harris H.M."/>
            <person name="McCann A."/>
            <person name="Guo C."/>
            <person name="Argimon S."/>
            <person name="Zhang W."/>
            <person name="Yang X."/>
            <person name="Jeffery I.B."/>
            <person name="Cooney J.C."/>
            <person name="Kagawa T.F."/>
            <person name="Liu W."/>
            <person name="Song Y."/>
            <person name="Salvetti E."/>
            <person name="Wrobel A."/>
            <person name="Rasinkangas P."/>
            <person name="Parkhill J."/>
            <person name="Rea M.C."/>
            <person name="O'Sullivan O."/>
            <person name="Ritari J."/>
            <person name="Douillard F.P."/>
            <person name="Paul Ross R."/>
            <person name="Yang R."/>
            <person name="Briner A.E."/>
            <person name="Felis G.E."/>
            <person name="de Vos W.M."/>
            <person name="Barrangou R."/>
            <person name="Klaenhammer T.R."/>
            <person name="Caufield P.W."/>
            <person name="Cui Y."/>
            <person name="Zhang H."/>
            <person name="O'Toole P.W."/>
        </authorList>
    </citation>
    <scope>NUCLEOTIDE SEQUENCE [LARGE SCALE GENOMIC DNA]</scope>
    <source>
        <strain evidence="3 4">DSM 19910</strain>
    </source>
</reference>
<proteinExistence type="inferred from homology"/>
<dbReference type="Pfam" id="PF01590">
    <property type="entry name" value="GAF"/>
    <property type="match status" value="1"/>
</dbReference>
<comment type="caution">
    <text evidence="3">The sequence shown here is derived from an EMBL/GenBank/DDBJ whole genome shotgun (WGS) entry which is preliminary data.</text>
</comment>
<gene>
    <name evidence="3" type="ORF">FC81_GL000475</name>
</gene>
<dbReference type="FunFam" id="3.30.450.40:FF:000008">
    <property type="entry name" value="GAF domain-containing proteins"/>
    <property type="match status" value="1"/>
</dbReference>
<dbReference type="PATRIC" id="fig|1423731.3.peg.489"/>
<keyword evidence="4" id="KW-1185">Reference proteome</keyword>
<dbReference type="RefSeq" id="WP_057746652.1">
    <property type="nucleotide sequence ID" value="NZ_AZEF01000061.1"/>
</dbReference>
<dbReference type="GO" id="GO:0033745">
    <property type="term" value="F:L-methionine-(R)-S-oxide reductase activity"/>
    <property type="evidence" value="ECO:0007669"/>
    <property type="project" value="TreeGrafter"/>
</dbReference>
<evidence type="ECO:0000256" key="1">
    <source>
        <dbReference type="ARBA" id="ARBA00038454"/>
    </source>
</evidence>
<dbReference type="STRING" id="1423731.FC81_GL000475"/>
<sequence>MNKTLLNRQLDALLTGETNLIANLANASALLFESLPDVNWTGFYLYNESQNELILGPFQGKVACMHIKVGKGVCGTAFSSQKTQRIANVHTFPDHIACDAASMSELVVPLISGRRKIGVLDLDSPKLNRFSKDDEQLVETFAQTLLKHLPA</sequence>
<name>A0A0R1M4X1_9LACO</name>
<dbReference type="AlphaFoldDB" id="A0A0R1M4X1"/>
<evidence type="ECO:0000259" key="2">
    <source>
        <dbReference type="SMART" id="SM00065"/>
    </source>
</evidence>
<dbReference type="Proteomes" id="UP000051621">
    <property type="component" value="Unassembled WGS sequence"/>
</dbReference>
<dbReference type="SUPFAM" id="SSF55781">
    <property type="entry name" value="GAF domain-like"/>
    <property type="match status" value="1"/>
</dbReference>
<dbReference type="PANTHER" id="PTHR21021:SF15">
    <property type="entry name" value="FREE METHIONINE-R-SULFOXIDE REDUCTASE"/>
    <property type="match status" value="1"/>
</dbReference>
<accession>A0A0R1M4X1</accession>
<dbReference type="EMBL" id="AZEF01000061">
    <property type="protein sequence ID" value="KRL00098.1"/>
    <property type="molecule type" value="Genomic_DNA"/>
</dbReference>
<dbReference type="InterPro" id="IPR029016">
    <property type="entry name" value="GAF-like_dom_sf"/>
</dbReference>
<comment type="similarity">
    <text evidence="1">Belongs to the free Met sulfoxide reductase family.</text>
</comment>
<organism evidence="3 4">
    <name type="scientific">Liquorilactobacillus capillatus DSM 19910</name>
    <dbReference type="NCBI Taxonomy" id="1423731"/>
    <lineage>
        <taxon>Bacteria</taxon>
        <taxon>Bacillati</taxon>
        <taxon>Bacillota</taxon>
        <taxon>Bacilli</taxon>
        <taxon>Lactobacillales</taxon>
        <taxon>Lactobacillaceae</taxon>
        <taxon>Liquorilactobacillus</taxon>
    </lineage>
</organism>
<evidence type="ECO:0000313" key="3">
    <source>
        <dbReference type="EMBL" id="KRL00098.1"/>
    </source>
</evidence>
<dbReference type="OrthoDB" id="9796252at2"/>
<feature type="domain" description="GAF" evidence="2">
    <location>
        <begin position="19"/>
        <end position="150"/>
    </location>
</feature>
<evidence type="ECO:0000313" key="4">
    <source>
        <dbReference type="Proteomes" id="UP000051621"/>
    </source>
</evidence>
<dbReference type="PANTHER" id="PTHR21021">
    <property type="entry name" value="GAF/PUTATIVE CYTOSKELETAL PROTEIN"/>
    <property type="match status" value="1"/>
</dbReference>
<dbReference type="InterPro" id="IPR003018">
    <property type="entry name" value="GAF"/>
</dbReference>
<dbReference type="Gene3D" id="3.30.450.40">
    <property type="match status" value="1"/>
</dbReference>
<dbReference type="GO" id="GO:0005829">
    <property type="term" value="C:cytosol"/>
    <property type="evidence" value="ECO:0007669"/>
    <property type="project" value="TreeGrafter"/>
</dbReference>
<protein>
    <submittedName>
        <fullName evidence="3">GAF domain-containing protein</fullName>
    </submittedName>
</protein>
<dbReference type="SMART" id="SM00065">
    <property type="entry name" value="GAF"/>
    <property type="match status" value="1"/>
</dbReference>
<dbReference type="InterPro" id="IPR051330">
    <property type="entry name" value="Phosphatase_reg/MetRdx"/>
</dbReference>